<accession>A0A2S9J2A2</accession>
<evidence type="ECO:0000313" key="2">
    <source>
        <dbReference type="EMBL" id="PRD46917.1"/>
    </source>
</evidence>
<name>A0A2S9J2A2_9SPHI</name>
<dbReference type="OrthoDB" id="713553at2"/>
<organism evidence="2 3">
    <name type="scientific">Sphingobacterium haloxyli</name>
    <dbReference type="NCBI Taxonomy" id="2100533"/>
    <lineage>
        <taxon>Bacteria</taxon>
        <taxon>Pseudomonadati</taxon>
        <taxon>Bacteroidota</taxon>
        <taxon>Sphingobacteriia</taxon>
        <taxon>Sphingobacteriales</taxon>
        <taxon>Sphingobacteriaceae</taxon>
        <taxon>Sphingobacterium</taxon>
    </lineage>
</organism>
<dbReference type="RefSeq" id="WP_105717351.1">
    <property type="nucleotide sequence ID" value="NZ_PVBQ01000009.1"/>
</dbReference>
<gene>
    <name evidence="2" type="ORF">C5745_12520</name>
</gene>
<dbReference type="EMBL" id="PVBQ01000009">
    <property type="protein sequence ID" value="PRD46917.1"/>
    <property type="molecule type" value="Genomic_DNA"/>
</dbReference>
<dbReference type="AlphaFoldDB" id="A0A2S9J2A2"/>
<evidence type="ECO:0000313" key="3">
    <source>
        <dbReference type="Proteomes" id="UP000239711"/>
    </source>
</evidence>
<comment type="caution">
    <text evidence="2">The sequence shown here is derived from an EMBL/GenBank/DDBJ whole genome shotgun (WGS) entry which is preliminary data.</text>
</comment>
<evidence type="ECO:0000256" key="1">
    <source>
        <dbReference type="SAM" id="MobiDB-lite"/>
    </source>
</evidence>
<keyword evidence="3" id="KW-1185">Reference proteome</keyword>
<protein>
    <submittedName>
        <fullName evidence="2">Uncharacterized protein</fullName>
    </submittedName>
</protein>
<sequence>MSILKKAWLRASAGVLTLVLGFFVVVGAMDRGDKKTPEVQPTVFHYASESTSPGAFADINNWEPGPSPSTTPCATGDNKPCETNALDEQDLANMLSGKDNEEVLEIVNSTRE</sequence>
<dbReference type="Proteomes" id="UP000239711">
    <property type="component" value="Unassembled WGS sequence"/>
</dbReference>
<reference evidence="2 3" key="1">
    <citation type="submission" date="2018-02" db="EMBL/GenBank/DDBJ databases">
        <title>The draft genome of Sphingobacterium sp. 5JN-11.</title>
        <authorList>
            <person name="Liu L."/>
            <person name="Li L."/>
            <person name="Liang L."/>
            <person name="Zhang X."/>
            <person name="Wang T."/>
        </authorList>
    </citation>
    <scope>NUCLEOTIDE SEQUENCE [LARGE SCALE GENOMIC DNA]</scope>
    <source>
        <strain evidence="2 3">5JN-11</strain>
    </source>
</reference>
<proteinExistence type="predicted"/>
<feature type="region of interest" description="Disordered" evidence="1">
    <location>
        <begin position="51"/>
        <end position="83"/>
    </location>
</feature>